<protein>
    <submittedName>
        <fullName evidence="1">Uncharacterized protein</fullName>
    </submittedName>
</protein>
<organism evidence="1">
    <name type="scientific">Cedratvirus lausannensis</name>
    <dbReference type="NCBI Taxonomy" id="2023205"/>
    <lineage>
        <taxon>Viruses</taxon>
        <taxon>Pithoviruses</taxon>
        <taxon>Orthocedratvirinae</taxon>
        <taxon>Alphacedratvirus</taxon>
        <taxon>Alphacedratvirus francolausannense</taxon>
    </lineage>
</organism>
<name>A0A285PYF9_9VIRU</name>
<accession>A0A285PYF9</accession>
<reference evidence="1" key="1">
    <citation type="submission" date="2017-08" db="EMBL/GenBank/DDBJ databases">
        <authorList>
            <person name="de Groot N.N."/>
        </authorList>
    </citation>
    <scope>NUCLEOTIDE SEQUENCE</scope>
</reference>
<dbReference type="PROSITE" id="PS50231">
    <property type="entry name" value="RICIN_B_LECTIN"/>
    <property type="match status" value="1"/>
</dbReference>
<evidence type="ECO:0000313" key="1">
    <source>
        <dbReference type="EMBL" id="SOB74277.1"/>
    </source>
</evidence>
<dbReference type="EMBL" id="LT907979">
    <property type="protein sequence ID" value="SOB74277.1"/>
    <property type="molecule type" value="Genomic_DNA"/>
</dbReference>
<sequence length="326" mass="35660">MNVPLLLAIFLFILALVLVLVIFVFPPSTTTITNAEISEFLQTVQRRSGFTQPQPIPGNRGKCAIYTFPGQITEQTAVVDNLTPQPLSSVIDCYDEDQDFLQKTTITCQRENDFCISPDGESVAFGGSVYLYARCISNVQPCAQFDQSFLASLSLNERCIVQPDLNLQPCSGLGDTNSGVNKNKIFRITRALPVTLTGNTNGPYVRILNRENGLCLVPSSLSPSSGTSVVQASCEPNSGYTWWFVPELSLSRIVDGQVQNLTSPPQLVHVSSVGPLPENPRDYFSNPNNRALSLQVSTDGRLVLLPFSLSPSARTEFLRYTVLSSV</sequence>
<proteinExistence type="predicted"/>
<dbReference type="Proteomes" id="UP000274850">
    <property type="component" value="Segment"/>
</dbReference>
<dbReference type="InterPro" id="IPR035992">
    <property type="entry name" value="Ricin_B-like_lectins"/>
</dbReference>
<dbReference type="Gene3D" id="2.80.10.50">
    <property type="match status" value="1"/>
</dbReference>
<dbReference type="SUPFAM" id="SSF50370">
    <property type="entry name" value="Ricin B-like lectins"/>
    <property type="match status" value="1"/>
</dbReference>
<evidence type="ECO:0000313" key="2">
    <source>
        <dbReference type="Proteomes" id="UP000274850"/>
    </source>
</evidence>
<keyword evidence="2" id="KW-1185">Reference proteome</keyword>
<gene>
    <name evidence="1" type="ORF">BQ9231_00394</name>
</gene>